<organism evidence="2 3">
    <name type="scientific">Heterodermia speciosa</name>
    <dbReference type="NCBI Taxonomy" id="116794"/>
    <lineage>
        <taxon>Eukaryota</taxon>
        <taxon>Fungi</taxon>
        <taxon>Dikarya</taxon>
        <taxon>Ascomycota</taxon>
        <taxon>Pezizomycotina</taxon>
        <taxon>Lecanoromycetes</taxon>
        <taxon>OSLEUM clade</taxon>
        <taxon>Lecanoromycetidae</taxon>
        <taxon>Caliciales</taxon>
        <taxon>Physciaceae</taxon>
        <taxon>Heterodermia</taxon>
    </lineage>
</organism>
<comment type="caution">
    <text evidence="2">The sequence shown here is derived from an EMBL/GenBank/DDBJ whole genome shotgun (WGS) entry which is preliminary data.</text>
</comment>
<sequence>MKYFIFATNFLLEIVSAIMGLATAVKINSSRSATNLASGIVEDIVQPTDVIARPLGIPGHAINEGQTIRFLHILQLELYRTTVQNGGDGAIPRSPPFRRVYDHELELVIVATGQWGLSLGHALFAIQSILHRMLYPVPGSYGFLERIWEVFEIKPLRPGKKLGIIKLFAASVALDDANSSLPSPLVTGLDSIRHPLSAVPGPWDIPGTSMTLYFSSIESRLPPEYVIWPLNTLIGRCWLSFASTQSVGRVDKMVSTDDSDTVQVTIEPKMEPPIPYQPLTTITDVVEAAVGIVYFMVTREFFTTKIIVLRPDERGIRIPVGDIEIVNKRSPFHQVGSGNSSSIETA</sequence>
<evidence type="ECO:0000313" key="3">
    <source>
        <dbReference type="Proteomes" id="UP000664521"/>
    </source>
</evidence>
<accession>A0A8H3F8R6</accession>
<keyword evidence="1" id="KW-0732">Signal</keyword>
<proteinExistence type="predicted"/>
<keyword evidence="3" id="KW-1185">Reference proteome</keyword>
<dbReference type="OrthoDB" id="5319167at2759"/>
<dbReference type="AlphaFoldDB" id="A0A8H3F8R6"/>
<gene>
    <name evidence="2" type="ORF">HETSPECPRED_002816</name>
</gene>
<name>A0A8H3F8R6_9LECA</name>
<feature type="chain" id="PRO_5034123678" evidence="1">
    <location>
        <begin position="18"/>
        <end position="346"/>
    </location>
</feature>
<evidence type="ECO:0000313" key="2">
    <source>
        <dbReference type="EMBL" id="CAF9916296.1"/>
    </source>
</evidence>
<reference evidence="2" key="1">
    <citation type="submission" date="2021-03" db="EMBL/GenBank/DDBJ databases">
        <authorList>
            <person name="Tagirdzhanova G."/>
        </authorList>
    </citation>
    <scope>NUCLEOTIDE SEQUENCE</scope>
</reference>
<feature type="signal peptide" evidence="1">
    <location>
        <begin position="1"/>
        <end position="17"/>
    </location>
</feature>
<dbReference type="EMBL" id="CAJPDS010000017">
    <property type="protein sequence ID" value="CAF9916296.1"/>
    <property type="molecule type" value="Genomic_DNA"/>
</dbReference>
<evidence type="ECO:0000256" key="1">
    <source>
        <dbReference type="SAM" id="SignalP"/>
    </source>
</evidence>
<dbReference type="Proteomes" id="UP000664521">
    <property type="component" value="Unassembled WGS sequence"/>
</dbReference>
<protein>
    <submittedName>
        <fullName evidence="2">Uncharacterized protein</fullName>
    </submittedName>
</protein>